<name>A0A1L0D4G6_9ASCO</name>
<evidence type="ECO:0000256" key="12">
    <source>
        <dbReference type="ARBA" id="ARBA00023212"/>
    </source>
</evidence>
<evidence type="ECO:0000313" key="20">
    <source>
        <dbReference type="Proteomes" id="UP000182334"/>
    </source>
</evidence>
<dbReference type="Proteomes" id="UP000182259">
    <property type="component" value="Chromosome I"/>
</dbReference>
<evidence type="ECO:0000256" key="14">
    <source>
        <dbReference type="ARBA" id="ARBA00023328"/>
    </source>
</evidence>
<dbReference type="InterPro" id="IPR013251">
    <property type="entry name" value="DASH_Spc19"/>
</dbReference>
<reference evidence="19 20" key="1">
    <citation type="submission" date="2016-10" db="EMBL/GenBank/DDBJ databases">
        <authorList>
            <person name="de Groot N.N."/>
        </authorList>
    </citation>
    <scope>NUCLEOTIDE SEQUENCE [LARGE SCALE GENOMIC DNA]</scope>
    <source>
        <strain evidence="17 20">CBS 141442</strain>
        <strain evidence="18 19">PYCC 4715</strain>
    </source>
</reference>
<sequence length="164" mass="18764">MASPLYTSSKILESSLDLLDSSLRSLDSATRNVPRLKKILHTQKVFGLVPELDLESAKRNFETETHPQISYLVDKIEKEVARLKRKKIGLESKLELQHVRLQSAENNARDSLRGRGPKNVDPQKMARLKLLQNKKERLKYSLSRMNLQNTRARLSVIPSLPPQV</sequence>
<keyword evidence="14" id="KW-0137">Centromere</keyword>
<keyword evidence="7" id="KW-0963">Cytoplasm</keyword>
<evidence type="ECO:0000256" key="5">
    <source>
        <dbReference type="ARBA" id="ARBA00016329"/>
    </source>
</evidence>
<keyword evidence="13" id="KW-0539">Nucleus</keyword>
<keyword evidence="20" id="KW-1185">Reference proteome</keyword>
<comment type="subcellular location">
    <subcellularLocation>
        <location evidence="3">Chromosome</location>
        <location evidence="3">Centromere</location>
        <location evidence="3">Kinetochore</location>
    </subcellularLocation>
    <subcellularLocation>
        <location evidence="2">Cytoplasm</location>
        <location evidence="2">Cytoskeleton</location>
        <location evidence="2">Spindle</location>
    </subcellularLocation>
    <subcellularLocation>
        <location evidence="1">Nucleus</location>
    </subcellularLocation>
</comment>
<evidence type="ECO:0000256" key="7">
    <source>
        <dbReference type="ARBA" id="ARBA00022490"/>
    </source>
</evidence>
<protein>
    <recommendedName>
        <fullName evidence="5">DASH complex subunit SPC19</fullName>
    </recommendedName>
    <alternativeName>
        <fullName evidence="15">Outer kinetochore protein SPC19</fullName>
    </alternativeName>
</protein>
<dbReference type="EMBL" id="LT635764">
    <property type="protein sequence ID" value="SGZ50629.1"/>
    <property type="molecule type" value="Genomic_DNA"/>
</dbReference>
<dbReference type="PANTHER" id="PTHR28262">
    <property type="entry name" value="DASH COMPLEX SUBUNIT SPC19"/>
    <property type="match status" value="1"/>
</dbReference>
<evidence type="ECO:0000256" key="4">
    <source>
        <dbReference type="ARBA" id="ARBA00008952"/>
    </source>
</evidence>
<dbReference type="Proteomes" id="UP000182334">
    <property type="component" value="Chromosome I"/>
</dbReference>
<keyword evidence="11" id="KW-0995">Kinetochore</keyword>
<evidence type="ECO:0000256" key="8">
    <source>
        <dbReference type="ARBA" id="ARBA00022701"/>
    </source>
</evidence>
<evidence type="ECO:0000256" key="10">
    <source>
        <dbReference type="ARBA" id="ARBA00022829"/>
    </source>
</evidence>
<keyword evidence="6" id="KW-0158">Chromosome</keyword>
<dbReference type="OrthoDB" id="3361333at2759"/>
<dbReference type="STRING" id="45354.A0A1L0D4G6"/>
<proteinExistence type="inferred from homology"/>
<keyword evidence="9" id="KW-0131">Cell cycle</keyword>
<evidence type="ECO:0000313" key="18">
    <source>
        <dbReference type="EMBL" id="SGZ50629.1"/>
    </source>
</evidence>
<evidence type="ECO:0000256" key="1">
    <source>
        <dbReference type="ARBA" id="ARBA00004123"/>
    </source>
</evidence>
<keyword evidence="9" id="KW-0498">Mitosis</keyword>
<evidence type="ECO:0000256" key="2">
    <source>
        <dbReference type="ARBA" id="ARBA00004186"/>
    </source>
</evidence>
<keyword evidence="10" id="KW-0159">Chromosome partition</keyword>
<evidence type="ECO:0000256" key="13">
    <source>
        <dbReference type="ARBA" id="ARBA00023242"/>
    </source>
</evidence>
<dbReference type="GO" id="GO:0042729">
    <property type="term" value="C:DASH complex"/>
    <property type="evidence" value="ECO:0007669"/>
    <property type="project" value="InterPro"/>
</dbReference>
<evidence type="ECO:0000313" key="17">
    <source>
        <dbReference type="EMBL" id="SGZ46442.1"/>
    </source>
</evidence>
<evidence type="ECO:0000256" key="11">
    <source>
        <dbReference type="ARBA" id="ARBA00022838"/>
    </source>
</evidence>
<dbReference type="Pfam" id="PF08287">
    <property type="entry name" value="DASH_Spc19"/>
    <property type="match status" value="1"/>
</dbReference>
<keyword evidence="8" id="KW-0493">Microtubule</keyword>
<accession>A0A1L0D4G6</accession>
<evidence type="ECO:0000256" key="15">
    <source>
        <dbReference type="ARBA" id="ARBA00032583"/>
    </source>
</evidence>
<evidence type="ECO:0000256" key="9">
    <source>
        <dbReference type="ARBA" id="ARBA00022776"/>
    </source>
</evidence>
<evidence type="ECO:0000256" key="3">
    <source>
        <dbReference type="ARBA" id="ARBA00004629"/>
    </source>
</evidence>
<keyword evidence="12" id="KW-0206">Cytoskeleton</keyword>
<dbReference type="EMBL" id="LT635756">
    <property type="protein sequence ID" value="SGZ46442.1"/>
    <property type="molecule type" value="Genomic_DNA"/>
</dbReference>
<evidence type="ECO:0000256" key="6">
    <source>
        <dbReference type="ARBA" id="ARBA00022454"/>
    </source>
</evidence>
<comment type="similarity">
    <text evidence="4">Belongs to the DASH complex SPC19 family.</text>
</comment>
<comment type="subunit">
    <text evidence="16">Component of the DASH complex consisting of ASK1, DAD1, DAD2, DAD3, DAD4, DAM1, DUO1, HSK3, SPC19 and SPC34, with a stoichiometry of one copy of each subunit per complex. Multiple DASH complexes oligomerize to form a ring that encircles spindle microtubules and organizes the rod-like NDC80 complexes of the outer kinetochore. DASH complex oligomerization strengthens microtubule attachments. On cytoplasmic microtubules, DASH complexes appear to form patches instead of rings.</text>
</comment>
<evidence type="ECO:0000313" key="19">
    <source>
        <dbReference type="Proteomes" id="UP000182259"/>
    </source>
</evidence>
<evidence type="ECO:0000256" key="16">
    <source>
        <dbReference type="ARBA" id="ARBA00046633"/>
    </source>
</evidence>
<dbReference type="GO" id="GO:0008608">
    <property type="term" value="P:attachment of spindle microtubules to kinetochore"/>
    <property type="evidence" value="ECO:0007669"/>
    <property type="project" value="InterPro"/>
</dbReference>
<dbReference type="AlphaFoldDB" id="A0A1L0D4G6"/>
<dbReference type="PANTHER" id="PTHR28262:SF1">
    <property type="entry name" value="DASH COMPLEX SUBUNIT SPC19"/>
    <property type="match status" value="1"/>
</dbReference>
<dbReference type="GO" id="GO:0005876">
    <property type="term" value="C:spindle microtubule"/>
    <property type="evidence" value="ECO:0007669"/>
    <property type="project" value="InterPro"/>
</dbReference>
<keyword evidence="9" id="KW-0132">Cell division</keyword>
<organism evidence="17 20">
    <name type="scientific">Sungouiella intermedia</name>
    <dbReference type="NCBI Taxonomy" id="45354"/>
    <lineage>
        <taxon>Eukaryota</taxon>
        <taxon>Fungi</taxon>
        <taxon>Dikarya</taxon>
        <taxon>Ascomycota</taxon>
        <taxon>Saccharomycotina</taxon>
        <taxon>Pichiomycetes</taxon>
        <taxon>Metschnikowiaceae</taxon>
        <taxon>Sungouiella</taxon>
    </lineage>
</organism>
<gene>
    <name evidence="18" type="ORF">SAMEA4029009_CIC11G00000001797</name>
    <name evidence="17" type="ORF">SAMEA4029010_CIC11G00000005535</name>
</gene>